<evidence type="ECO:0008006" key="3">
    <source>
        <dbReference type="Google" id="ProtNLM"/>
    </source>
</evidence>
<accession>A0A2R6AD87</accession>
<sequence length="103" mass="11709">MRFDPTVWIPVLKRVYPEIQKETPVALYDSQIIYAVVGVAFESKDIDLLIPQPVSPTIFIEAYRRAFGESEARLEVISRKIDHAVYHIFTSRGGSSRGLRSAK</sequence>
<reference evidence="1 2" key="1">
    <citation type="submission" date="2017-04" db="EMBL/GenBank/DDBJ databases">
        <title>Novel microbial lineages endemic to geothermal iron-oxide mats fill important gaps in the evolutionary history of Archaea.</title>
        <authorList>
            <person name="Jay Z.J."/>
            <person name="Beam J.P."/>
            <person name="Dlakic M."/>
            <person name="Rusch D.B."/>
            <person name="Kozubal M.A."/>
            <person name="Inskeep W.P."/>
        </authorList>
    </citation>
    <scope>NUCLEOTIDE SEQUENCE [LARGE SCALE GENOMIC DNA]</scope>
    <source>
        <strain evidence="1">OSP_D</strain>
    </source>
</reference>
<proteinExistence type="predicted"/>
<name>A0A2R6AD87_9ARCH</name>
<protein>
    <recommendedName>
        <fullName evidence="3">Polymerase nucleotidyl transferase domain-containing protein</fullName>
    </recommendedName>
</protein>
<dbReference type="EMBL" id="NEXC01000004">
    <property type="protein sequence ID" value="PSN84350.1"/>
    <property type="molecule type" value="Genomic_DNA"/>
</dbReference>
<dbReference type="Proteomes" id="UP000240880">
    <property type="component" value="Unassembled WGS sequence"/>
</dbReference>
<gene>
    <name evidence="1" type="ORF">B9Q01_01310</name>
</gene>
<comment type="caution">
    <text evidence="1">The sequence shown here is derived from an EMBL/GenBank/DDBJ whole genome shotgun (WGS) entry which is preliminary data.</text>
</comment>
<evidence type="ECO:0000313" key="1">
    <source>
        <dbReference type="EMBL" id="PSN84350.1"/>
    </source>
</evidence>
<organism evidence="1 2">
    <name type="scientific">Candidatus Marsarchaeota G1 archaeon OSP_D</name>
    <dbReference type="NCBI Taxonomy" id="1978155"/>
    <lineage>
        <taxon>Archaea</taxon>
        <taxon>Candidatus Marsarchaeota</taxon>
        <taxon>Candidatus Marsarchaeota group 1</taxon>
    </lineage>
</organism>
<evidence type="ECO:0000313" key="2">
    <source>
        <dbReference type="Proteomes" id="UP000240880"/>
    </source>
</evidence>
<dbReference type="AlphaFoldDB" id="A0A2R6AD87"/>